<evidence type="ECO:0000259" key="3">
    <source>
        <dbReference type="PROSITE" id="PS51269"/>
    </source>
</evidence>
<dbReference type="InterPro" id="IPR017920">
    <property type="entry name" value="COMM"/>
</dbReference>
<accession>A0A2D4F6B1</accession>
<feature type="domain" description="COMM" evidence="3">
    <location>
        <begin position="82"/>
        <end position="146"/>
    </location>
</feature>
<reference evidence="4" key="2">
    <citation type="submission" date="2017-11" db="EMBL/GenBank/DDBJ databases">
        <title>Coralsnake Venomics: Analyses of Venom Gland Transcriptomes and Proteomes of Six Brazilian Taxa.</title>
        <authorList>
            <person name="Aird S.D."/>
            <person name="Jorge da Silva N."/>
            <person name="Qiu L."/>
            <person name="Villar-Briones A."/>
            <person name="Aparecida-Saddi V."/>
            <person name="Campos-Telles M.P."/>
            <person name="Grau M."/>
            <person name="Mikheyev A.S."/>
        </authorList>
    </citation>
    <scope>NUCLEOTIDE SEQUENCE</scope>
    <source>
        <tissue evidence="4">Venom_gland</tissue>
    </source>
</reference>
<dbReference type="AlphaFoldDB" id="A0A2D4F6B1"/>
<dbReference type="InterPro" id="IPR037357">
    <property type="entry name" value="COMMD5"/>
</dbReference>
<proteinExistence type="inferred from homology"/>
<organism evidence="4">
    <name type="scientific">Micrurus corallinus</name>
    <name type="common">Brazilian coral snake</name>
    <dbReference type="NCBI Taxonomy" id="54390"/>
    <lineage>
        <taxon>Eukaryota</taxon>
        <taxon>Metazoa</taxon>
        <taxon>Chordata</taxon>
        <taxon>Craniata</taxon>
        <taxon>Vertebrata</taxon>
        <taxon>Euteleostomi</taxon>
        <taxon>Lepidosauria</taxon>
        <taxon>Squamata</taxon>
        <taxon>Bifurcata</taxon>
        <taxon>Unidentata</taxon>
        <taxon>Episquamata</taxon>
        <taxon>Toxicofera</taxon>
        <taxon>Serpentes</taxon>
        <taxon>Colubroidea</taxon>
        <taxon>Elapidae</taxon>
        <taxon>Elapinae</taxon>
        <taxon>Micrurus</taxon>
    </lineage>
</organism>
<evidence type="ECO:0000256" key="1">
    <source>
        <dbReference type="ARBA" id="ARBA00016556"/>
    </source>
</evidence>
<dbReference type="EMBL" id="IACJ01058710">
    <property type="protein sequence ID" value="LAA43007.1"/>
    <property type="molecule type" value="Transcribed_RNA"/>
</dbReference>
<dbReference type="CDD" id="cd04753">
    <property type="entry name" value="Commd5_HCaRG"/>
    <property type="match status" value="1"/>
</dbReference>
<comment type="similarity">
    <text evidence="2">Belongs to the COMM domain-containing protein 5 family.</text>
</comment>
<protein>
    <recommendedName>
        <fullName evidence="1">COMM domain-containing protein 5</fullName>
    </recommendedName>
</protein>
<dbReference type="GO" id="GO:0005634">
    <property type="term" value="C:nucleus"/>
    <property type="evidence" value="ECO:0007669"/>
    <property type="project" value="TreeGrafter"/>
</dbReference>
<reference evidence="4" key="1">
    <citation type="submission" date="2017-07" db="EMBL/GenBank/DDBJ databases">
        <authorList>
            <person name="Mikheyev A."/>
            <person name="Grau M."/>
        </authorList>
    </citation>
    <scope>NUCLEOTIDE SEQUENCE</scope>
    <source>
        <tissue evidence="4">Venom_gland</tissue>
    </source>
</reference>
<dbReference type="Pfam" id="PF07258">
    <property type="entry name" value="COMM_domain"/>
    <property type="match status" value="1"/>
</dbReference>
<dbReference type="PROSITE" id="PS51269">
    <property type="entry name" value="COMM"/>
    <property type="match status" value="1"/>
</dbReference>
<name>A0A2D4F6B1_MICCO</name>
<sequence length="155" mass="17665">MVAESAHLSEEQLAVLLSGMYSLLCAALRIPPSSLKQEVFKEDLKLLRIPEEFIADFAKVIFGNRRPLLEAALQKQGNQLPRMEDFKWRVEVAISTSSLARALQPSILMQLQISDGSTHRFEVPVAKFQELRYNIALILKEMNDLEKRSILKIQD</sequence>
<dbReference type="PANTHER" id="PTHR15666:SF1">
    <property type="entry name" value="COMM DOMAIN-CONTAINING PROTEIN 5"/>
    <property type="match status" value="1"/>
</dbReference>
<evidence type="ECO:0000256" key="2">
    <source>
        <dbReference type="ARBA" id="ARBA00093452"/>
    </source>
</evidence>
<evidence type="ECO:0000313" key="4">
    <source>
        <dbReference type="EMBL" id="LAA43007.1"/>
    </source>
</evidence>
<dbReference type="PANTHER" id="PTHR15666">
    <property type="entry name" value="COMM DOMAIN CONTAINING PROTEIN 5"/>
    <property type="match status" value="1"/>
</dbReference>